<gene>
    <name evidence="1" type="ORF">AVEN_173585_1</name>
</gene>
<dbReference type="AlphaFoldDB" id="A0A4Y2CSH4"/>
<organism evidence="1 2">
    <name type="scientific">Araneus ventricosus</name>
    <name type="common">Orbweaver spider</name>
    <name type="synonym">Epeira ventricosa</name>
    <dbReference type="NCBI Taxonomy" id="182803"/>
    <lineage>
        <taxon>Eukaryota</taxon>
        <taxon>Metazoa</taxon>
        <taxon>Ecdysozoa</taxon>
        <taxon>Arthropoda</taxon>
        <taxon>Chelicerata</taxon>
        <taxon>Arachnida</taxon>
        <taxon>Araneae</taxon>
        <taxon>Araneomorphae</taxon>
        <taxon>Entelegynae</taxon>
        <taxon>Araneoidea</taxon>
        <taxon>Araneidae</taxon>
        <taxon>Araneus</taxon>
    </lineage>
</organism>
<proteinExistence type="predicted"/>
<dbReference type="Proteomes" id="UP000499080">
    <property type="component" value="Unassembled WGS sequence"/>
</dbReference>
<comment type="caution">
    <text evidence="1">The sequence shown here is derived from an EMBL/GenBank/DDBJ whole genome shotgun (WGS) entry which is preliminary data.</text>
</comment>
<dbReference type="EMBL" id="BGPR01000234">
    <property type="protein sequence ID" value="GBM06824.1"/>
    <property type="molecule type" value="Genomic_DNA"/>
</dbReference>
<keyword evidence="2" id="KW-1185">Reference proteome</keyword>
<dbReference type="OrthoDB" id="7480128at2759"/>
<sequence>MGSLQKGRWTKMFSDRANQIRVIGNFYLNHIYIGHGVSGEHQSRFFQRNPTCRCGEEIETVEHLLKKCKLWTRVWVNWPKGCPNFNTVDLMQILSVGRTLSELLNN</sequence>
<name>A0A4Y2CSH4_ARAVE</name>
<protein>
    <submittedName>
        <fullName evidence="1">Uncharacterized protein</fullName>
    </submittedName>
</protein>
<evidence type="ECO:0000313" key="2">
    <source>
        <dbReference type="Proteomes" id="UP000499080"/>
    </source>
</evidence>
<accession>A0A4Y2CSH4</accession>
<evidence type="ECO:0000313" key="1">
    <source>
        <dbReference type="EMBL" id="GBM06824.1"/>
    </source>
</evidence>
<reference evidence="1 2" key="1">
    <citation type="journal article" date="2019" name="Sci. Rep.">
        <title>Orb-weaving spider Araneus ventricosus genome elucidates the spidroin gene catalogue.</title>
        <authorList>
            <person name="Kono N."/>
            <person name="Nakamura H."/>
            <person name="Ohtoshi R."/>
            <person name="Moran D.A.P."/>
            <person name="Shinohara A."/>
            <person name="Yoshida Y."/>
            <person name="Fujiwara M."/>
            <person name="Mori M."/>
            <person name="Tomita M."/>
            <person name="Arakawa K."/>
        </authorList>
    </citation>
    <scope>NUCLEOTIDE SEQUENCE [LARGE SCALE GENOMIC DNA]</scope>
</reference>